<proteinExistence type="predicted"/>
<name>A0A6C0JZL4_9ZZZZ</name>
<organism evidence="1">
    <name type="scientific">viral metagenome</name>
    <dbReference type="NCBI Taxonomy" id="1070528"/>
    <lineage>
        <taxon>unclassified sequences</taxon>
        <taxon>metagenomes</taxon>
        <taxon>organismal metagenomes</taxon>
    </lineage>
</organism>
<accession>A0A6C0JZL4</accession>
<protein>
    <submittedName>
        <fullName evidence="1">Uncharacterized protein</fullName>
    </submittedName>
</protein>
<sequence>MATYKINSDFPFHALKLNPPYLHNERYLFKLHVNHAPVYVQFPIAFSRQGIRIIKQKHFLDLKYDTTSMTTIQPWIDLLQSRCIELIHEQNINFFSKELSRTDFMRLMTPIARPCNDDHNLIRVSLDITHNGDLSCIIYDEHKNIIQDYRTITSEHSFIPLLLIEGVTITPTSFTINIKVIQMMVYEPISKDIVFLIDTNDPTLPNSIDTEETFSGSEDVYEEKDDQNILNDISLHISDPNVLVLKKATDVYYERYKEALLNARKLKKDAMDAHLNALQIKTSYDLEDIEVPYDEH</sequence>
<reference evidence="1" key="1">
    <citation type="journal article" date="2020" name="Nature">
        <title>Giant virus diversity and host interactions through global metagenomics.</title>
        <authorList>
            <person name="Schulz F."/>
            <person name="Roux S."/>
            <person name="Paez-Espino D."/>
            <person name="Jungbluth S."/>
            <person name="Walsh D.A."/>
            <person name="Denef V.J."/>
            <person name="McMahon K.D."/>
            <person name="Konstantinidis K.T."/>
            <person name="Eloe-Fadrosh E.A."/>
            <person name="Kyrpides N.C."/>
            <person name="Woyke T."/>
        </authorList>
    </citation>
    <scope>NUCLEOTIDE SEQUENCE</scope>
    <source>
        <strain evidence="1">GVMAG-S-1074260-58</strain>
    </source>
</reference>
<dbReference type="EMBL" id="MN740706">
    <property type="protein sequence ID" value="QHU09214.1"/>
    <property type="molecule type" value="Genomic_DNA"/>
</dbReference>
<dbReference type="AlphaFoldDB" id="A0A6C0JZL4"/>
<evidence type="ECO:0000313" key="1">
    <source>
        <dbReference type="EMBL" id="QHU09214.1"/>
    </source>
</evidence>